<keyword evidence="3" id="KW-1185">Reference proteome</keyword>
<evidence type="ECO:0000313" key="2">
    <source>
        <dbReference type="EMBL" id="MBZ5753742.1"/>
    </source>
</evidence>
<accession>A0ABS7UZJ0</accession>
<comment type="caution">
    <text evidence="2">The sequence shown here is derived from an EMBL/GenBank/DDBJ whole genome shotgun (WGS) entry which is preliminary data.</text>
</comment>
<feature type="region of interest" description="Disordered" evidence="1">
    <location>
        <begin position="1"/>
        <end position="54"/>
    </location>
</feature>
<gene>
    <name evidence="2" type="ORF">K9V48_26890</name>
</gene>
<protein>
    <recommendedName>
        <fullName evidence="4">DUF4021 domain-containing protein</fullName>
    </recommendedName>
</protein>
<sequence>MANHEKQERKSTMNKNDSGSEYHKMHAGNVEGYGEPYPTATDLGNKDEKNPISD</sequence>
<evidence type="ECO:0000256" key="1">
    <source>
        <dbReference type="SAM" id="MobiDB-lite"/>
    </source>
</evidence>
<reference evidence="2" key="1">
    <citation type="submission" date="2024-05" db="EMBL/GenBank/DDBJ databases">
        <title>Metabacillus sp. nov., isolated from the rhizosphere soil of tomato plants.</title>
        <authorList>
            <person name="Ma R."/>
        </authorList>
    </citation>
    <scope>NUCLEOTIDE SEQUENCE</scope>
    <source>
        <strain evidence="2">DBTR6</strain>
    </source>
</reference>
<evidence type="ECO:0008006" key="4">
    <source>
        <dbReference type="Google" id="ProtNLM"/>
    </source>
</evidence>
<dbReference type="Proteomes" id="UP001165287">
    <property type="component" value="Unassembled WGS sequence"/>
</dbReference>
<organism evidence="2 3">
    <name type="scientific">Metabacillus rhizolycopersici</name>
    <dbReference type="NCBI Taxonomy" id="2875709"/>
    <lineage>
        <taxon>Bacteria</taxon>
        <taxon>Bacillati</taxon>
        <taxon>Bacillota</taxon>
        <taxon>Bacilli</taxon>
        <taxon>Bacillales</taxon>
        <taxon>Bacillaceae</taxon>
        <taxon>Metabacillus</taxon>
    </lineage>
</organism>
<feature type="compositionally biased region" description="Basic and acidic residues" evidence="1">
    <location>
        <begin position="44"/>
        <end position="54"/>
    </location>
</feature>
<dbReference type="EMBL" id="JAIQUM010000147">
    <property type="protein sequence ID" value="MBZ5753742.1"/>
    <property type="molecule type" value="Genomic_DNA"/>
</dbReference>
<feature type="compositionally biased region" description="Basic and acidic residues" evidence="1">
    <location>
        <begin position="1"/>
        <end position="11"/>
    </location>
</feature>
<dbReference type="RefSeq" id="WP_224142148.1">
    <property type="nucleotide sequence ID" value="NZ_JAIQUM010000147.1"/>
</dbReference>
<proteinExistence type="predicted"/>
<evidence type="ECO:0000313" key="3">
    <source>
        <dbReference type="Proteomes" id="UP001165287"/>
    </source>
</evidence>
<name>A0ABS7UZJ0_9BACI</name>